<keyword evidence="10" id="KW-1185">Reference proteome</keyword>
<feature type="active site" description="Proton donor/acceptor" evidence="7">
    <location>
        <position position="313"/>
    </location>
</feature>
<evidence type="ECO:0000256" key="6">
    <source>
        <dbReference type="ARBA" id="ARBA00023316"/>
    </source>
</evidence>
<proteinExistence type="predicted"/>
<evidence type="ECO:0000313" key="10">
    <source>
        <dbReference type="Proteomes" id="UP001257739"/>
    </source>
</evidence>
<dbReference type="InterPro" id="IPR050979">
    <property type="entry name" value="LD-transpeptidase"/>
</dbReference>
<evidence type="ECO:0000259" key="8">
    <source>
        <dbReference type="PROSITE" id="PS52029"/>
    </source>
</evidence>
<dbReference type="PROSITE" id="PS52029">
    <property type="entry name" value="LD_TPASE"/>
    <property type="match status" value="1"/>
</dbReference>
<evidence type="ECO:0000256" key="5">
    <source>
        <dbReference type="ARBA" id="ARBA00023315"/>
    </source>
</evidence>
<dbReference type="SUPFAM" id="SSF141523">
    <property type="entry name" value="L,D-transpeptidase catalytic domain-like"/>
    <property type="match status" value="1"/>
</dbReference>
<dbReference type="Gene3D" id="2.60.40.3780">
    <property type="match status" value="1"/>
</dbReference>
<keyword evidence="3 7" id="KW-0133">Cell shape</keyword>
<dbReference type="Proteomes" id="UP001257739">
    <property type="component" value="Unassembled WGS sequence"/>
</dbReference>
<dbReference type="PROSITE" id="PS51257">
    <property type="entry name" value="PROKAR_LIPOPROTEIN"/>
    <property type="match status" value="1"/>
</dbReference>
<name>A0ABU1UPU0_9ACTN</name>
<evidence type="ECO:0000313" key="9">
    <source>
        <dbReference type="EMBL" id="MDR7087198.1"/>
    </source>
</evidence>
<dbReference type="InterPro" id="IPR005490">
    <property type="entry name" value="LD_TPept_cat_dom"/>
</dbReference>
<keyword evidence="2" id="KW-0808">Transferase</keyword>
<dbReference type="Pfam" id="PF03734">
    <property type="entry name" value="YkuD"/>
    <property type="match status" value="1"/>
</dbReference>
<gene>
    <name evidence="9" type="ORF">J2X11_002037</name>
</gene>
<dbReference type="InterPro" id="IPR041280">
    <property type="entry name" value="Big_10"/>
</dbReference>
<comment type="caution">
    <text evidence="9">The sequence shown here is derived from an EMBL/GenBank/DDBJ whole genome shotgun (WGS) entry which is preliminary data.</text>
</comment>
<feature type="active site" description="Nucleophile" evidence="7">
    <location>
        <position position="331"/>
    </location>
</feature>
<dbReference type="Gene3D" id="2.60.40.3710">
    <property type="match status" value="1"/>
</dbReference>
<accession>A0ABU1UPU0</accession>
<reference evidence="9 10" key="1">
    <citation type="submission" date="2023-07" db="EMBL/GenBank/DDBJ databases">
        <title>Sorghum-associated microbial communities from plants grown in Nebraska, USA.</title>
        <authorList>
            <person name="Schachtman D."/>
        </authorList>
    </citation>
    <scope>NUCLEOTIDE SEQUENCE [LARGE SCALE GENOMIC DNA]</scope>
    <source>
        <strain evidence="9 10">BE248</strain>
    </source>
</reference>
<protein>
    <submittedName>
        <fullName evidence="9">Lipoprotein-anchoring transpeptidase ErfK/SrfK</fullName>
    </submittedName>
</protein>
<dbReference type="CDD" id="cd16913">
    <property type="entry name" value="YkuD_like"/>
    <property type="match status" value="1"/>
</dbReference>
<dbReference type="PANTHER" id="PTHR30582">
    <property type="entry name" value="L,D-TRANSPEPTIDASE"/>
    <property type="match status" value="1"/>
</dbReference>
<dbReference type="EMBL" id="JAVDWH010000001">
    <property type="protein sequence ID" value="MDR7087198.1"/>
    <property type="molecule type" value="Genomic_DNA"/>
</dbReference>
<keyword evidence="9" id="KW-0449">Lipoprotein</keyword>
<dbReference type="RefSeq" id="WP_309970393.1">
    <property type="nucleotide sequence ID" value="NZ_JAVDWH010000001.1"/>
</dbReference>
<dbReference type="CDD" id="cd13432">
    <property type="entry name" value="LDT_IgD_like_2"/>
    <property type="match status" value="1"/>
</dbReference>
<evidence type="ECO:0000256" key="2">
    <source>
        <dbReference type="ARBA" id="ARBA00022679"/>
    </source>
</evidence>
<dbReference type="PANTHER" id="PTHR30582:SF2">
    <property type="entry name" value="L,D-TRANSPEPTIDASE YCIB-RELATED"/>
    <property type="match status" value="1"/>
</dbReference>
<keyword evidence="4 7" id="KW-0573">Peptidoglycan synthesis</keyword>
<dbReference type="Gene3D" id="2.40.440.10">
    <property type="entry name" value="L,D-transpeptidase catalytic domain-like"/>
    <property type="match status" value="1"/>
</dbReference>
<evidence type="ECO:0000256" key="4">
    <source>
        <dbReference type="ARBA" id="ARBA00022984"/>
    </source>
</evidence>
<evidence type="ECO:0000256" key="1">
    <source>
        <dbReference type="ARBA" id="ARBA00004752"/>
    </source>
</evidence>
<sequence>MREIRNIAALACVTALVLTGCSDVKDAVTPKDPIALEANVAEKAAGVKVDTIVSASAEDGEITAAALTTSDGKAKVKGRLADGKWIATQRLEPGTAYKLTVTGKGEDGKDKTLTRTFSTEKLSLEQQTYPAVAPLQGETVGVGMPVIVTFDVPVKNRELFERNMTVKTSPSVEGSWNWFSDREVHYRPENFWPAGTKVKVVLRLNSLPAAKGVYGQQDQVIAFKVGRKAVSTVDVRSHELTYTVDGKVKRTIPVSTGDAGHRSREGTKVIMEKFSKVDMDAATTGVDSEDPGYYNISDVRWAMRVTNSGEFLHAAPWSVPFQGNSNVSHGCTGMSTANAAWLYKQSRRGDIVKFVHSPRPLEDRNGWTDWNVDWEKWQEGSAFSDS</sequence>
<keyword evidence="6 7" id="KW-0961">Cell wall biogenesis/degradation</keyword>
<comment type="pathway">
    <text evidence="1 7">Cell wall biogenesis; peptidoglycan biosynthesis.</text>
</comment>
<organism evidence="9 10">
    <name type="scientific">Aeromicrobium panaciterrae</name>
    <dbReference type="NCBI Taxonomy" id="363861"/>
    <lineage>
        <taxon>Bacteria</taxon>
        <taxon>Bacillati</taxon>
        <taxon>Actinomycetota</taxon>
        <taxon>Actinomycetes</taxon>
        <taxon>Propionibacteriales</taxon>
        <taxon>Nocardioidaceae</taxon>
        <taxon>Aeromicrobium</taxon>
    </lineage>
</organism>
<dbReference type="Pfam" id="PF17964">
    <property type="entry name" value="Big_10"/>
    <property type="match status" value="1"/>
</dbReference>
<evidence type="ECO:0000256" key="3">
    <source>
        <dbReference type="ARBA" id="ARBA00022960"/>
    </source>
</evidence>
<evidence type="ECO:0000256" key="7">
    <source>
        <dbReference type="PROSITE-ProRule" id="PRU01373"/>
    </source>
</evidence>
<keyword evidence="5" id="KW-0012">Acyltransferase</keyword>
<feature type="domain" description="L,D-TPase catalytic" evidence="8">
    <location>
        <begin position="229"/>
        <end position="355"/>
    </location>
</feature>
<dbReference type="InterPro" id="IPR038063">
    <property type="entry name" value="Transpep_catalytic_dom"/>
</dbReference>